<organism evidence="1">
    <name type="scientific">Ixodes ricinus</name>
    <name type="common">Common tick</name>
    <name type="synonym">Acarus ricinus</name>
    <dbReference type="NCBI Taxonomy" id="34613"/>
    <lineage>
        <taxon>Eukaryota</taxon>
        <taxon>Metazoa</taxon>
        <taxon>Ecdysozoa</taxon>
        <taxon>Arthropoda</taxon>
        <taxon>Chelicerata</taxon>
        <taxon>Arachnida</taxon>
        <taxon>Acari</taxon>
        <taxon>Parasitiformes</taxon>
        <taxon>Ixodida</taxon>
        <taxon>Ixodoidea</taxon>
        <taxon>Ixodidae</taxon>
        <taxon>Ixodinae</taxon>
        <taxon>Ixodes</taxon>
    </lineage>
</organism>
<protein>
    <submittedName>
        <fullName evidence="1">Uncharacterized protein</fullName>
    </submittedName>
</protein>
<sequence length="82" mass="9433">MVYNLIWCWPHVSLYLWNRTPSLSKNSLGTAKRRHGDLGNRVVQQTRVSRRTGRVIGIPFKKPILSYHDSIVNSLLNGCLKD</sequence>
<accession>A0A6B0U6G3</accession>
<reference evidence="1" key="1">
    <citation type="submission" date="2019-12" db="EMBL/GenBank/DDBJ databases">
        <title>An insight into the sialome of adult female Ixodes ricinus ticks feeding for 6 days.</title>
        <authorList>
            <person name="Perner J."/>
            <person name="Ribeiro J.M.C."/>
        </authorList>
    </citation>
    <scope>NUCLEOTIDE SEQUENCE</scope>
    <source>
        <strain evidence="1">Semi-engorged</strain>
        <tissue evidence="1">Salivary glands</tissue>
    </source>
</reference>
<dbReference type="AlphaFoldDB" id="A0A6B0U6G3"/>
<name>A0A6B0U6G3_IXORI</name>
<evidence type="ECO:0000313" key="1">
    <source>
        <dbReference type="EMBL" id="MXU84737.1"/>
    </source>
</evidence>
<proteinExistence type="predicted"/>
<dbReference type="EMBL" id="GIFC01002654">
    <property type="protein sequence ID" value="MXU84737.1"/>
    <property type="molecule type" value="Transcribed_RNA"/>
</dbReference>